<keyword evidence="2" id="KW-1185">Reference proteome</keyword>
<proteinExistence type="predicted"/>
<evidence type="ECO:0000313" key="1">
    <source>
        <dbReference type="EMBL" id="KAL3575512.1"/>
    </source>
</evidence>
<reference evidence="1 2" key="1">
    <citation type="journal article" date="2024" name="Plant Biotechnol. J.">
        <title>Genome and CRISPR/Cas9 system of a widespread forest tree (Populus alba) in the world.</title>
        <authorList>
            <person name="Liu Y.J."/>
            <person name="Jiang P.F."/>
            <person name="Han X.M."/>
            <person name="Li X.Y."/>
            <person name="Wang H.M."/>
            <person name="Wang Y.J."/>
            <person name="Wang X.X."/>
            <person name="Zeng Q.Y."/>
        </authorList>
    </citation>
    <scope>NUCLEOTIDE SEQUENCE [LARGE SCALE GENOMIC DNA]</scope>
    <source>
        <strain evidence="2">cv. PAL-ZL1</strain>
    </source>
</reference>
<organism evidence="1 2">
    <name type="scientific">Populus alba</name>
    <name type="common">White poplar</name>
    <dbReference type="NCBI Taxonomy" id="43335"/>
    <lineage>
        <taxon>Eukaryota</taxon>
        <taxon>Viridiplantae</taxon>
        <taxon>Streptophyta</taxon>
        <taxon>Embryophyta</taxon>
        <taxon>Tracheophyta</taxon>
        <taxon>Spermatophyta</taxon>
        <taxon>Magnoliopsida</taxon>
        <taxon>eudicotyledons</taxon>
        <taxon>Gunneridae</taxon>
        <taxon>Pentapetalae</taxon>
        <taxon>rosids</taxon>
        <taxon>fabids</taxon>
        <taxon>Malpighiales</taxon>
        <taxon>Salicaceae</taxon>
        <taxon>Saliceae</taxon>
        <taxon>Populus</taxon>
    </lineage>
</organism>
<comment type="caution">
    <text evidence="1">The sequence shown here is derived from an EMBL/GenBank/DDBJ whole genome shotgun (WGS) entry which is preliminary data.</text>
</comment>
<dbReference type="Proteomes" id="UP000309997">
    <property type="component" value="Unassembled WGS sequence"/>
</dbReference>
<dbReference type="EMBL" id="RCHU02000012">
    <property type="protein sequence ID" value="KAL3575512.1"/>
    <property type="molecule type" value="Genomic_DNA"/>
</dbReference>
<accession>A0ACC4BBT5</accession>
<sequence length="81" mass="9296">MEKMQKPFSALSPLQCDRFFIPVLFLIESVSECKLFIYFSARGKEQGKGSIDCSVFLLTYQSGRLSNWVISLEPRRIESTP</sequence>
<protein>
    <submittedName>
        <fullName evidence="1">Uncharacterized protein</fullName>
    </submittedName>
</protein>
<name>A0ACC4BBT5_POPAL</name>
<evidence type="ECO:0000313" key="2">
    <source>
        <dbReference type="Proteomes" id="UP000309997"/>
    </source>
</evidence>
<gene>
    <name evidence="1" type="ORF">D5086_023613</name>
</gene>